<feature type="region of interest" description="Disordered" evidence="1">
    <location>
        <begin position="219"/>
        <end position="246"/>
    </location>
</feature>
<keyword evidence="3" id="KW-1185">Reference proteome</keyword>
<protein>
    <submittedName>
        <fullName evidence="2">Uncharacterized protein</fullName>
    </submittedName>
</protein>
<gene>
    <name evidence="2" type="ORF">JRO89_XS02G0231700</name>
</gene>
<comment type="caution">
    <text evidence="2">The sequence shown here is derived from an EMBL/GenBank/DDBJ whole genome shotgun (WGS) entry which is preliminary data.</text>
</comment>
<evidence type="ECO:0000256" key="1">
    <source>
        <dbReference type="SAM" id="MobiDB-lite"/>
    </source>
</evidence>
<evidence type="ECO:0000313" key="3">
    <source>
        <dbReference type="Proteomes" id="UP000827721"/>
    </source>
</evidence>
<feature type="compositionally biased region" description="Polar residues" evidence="1">
    <location>
        <begin position="233"/>
        <end position="246"/>
    </location>
</feature>
<dbReference type="Proteomes" id="UP000827721">
    <property type="component" value="Unassembled WGS sequence"/>
</dbReference>
<name>A0ABQ8IGT6_9ROSI</name>
<organism evidence="2 3">
    <name type="scientific">Xanthoceras sorbifolium</name>
    <dbReference type="NCBI Taxonomy" id="99658"/>
    <lineage>
        <taxon>Eukaryota</taxon>
        <taxon>Viridiplantae</taxon>
        <taxon>Streptophyta</taxon>
        <taxon>Embryophyta</taxon>
        <taxon>Tracheophyta</taxon>
        <taxon>Spermatophyta</taxon>
        <taxon>Magnoliopsida</taxon>
        <taxon>eudicotyledons</taxon>
        <taxon>Gunneridae</taxon>
        <taxon>Pentapetalae</taxon>
        <taxon>rosids</taxon>
        <taxon>malvids</taxon>
        <taxon>Sapindales</taxon>
        <taxon>Sapindaceae</taxon>
        <taxon>Xanthoceroideae</taxon>
        <taxon>Xanthoceras</taxon>
    </lineage>
</organism>
<proteinExistence type="predicted"/>
<reference evidence="2 3" key="1">
    <citation type="submission" date="2021-02" db="EMBL/GenBank/DDBJ databases">
        <title>Plant Genome Project.</title>
        <authorList>
            <person name="Zhang R.-G."/>
        </authorList>
    </citation>
    <scope>NUCLEOTIDE SEQUENCE [LARGE SCALE GENOMIC DNA]</scope>
    <source>
        <tissue evidence="2">Leaves</tissue>
    </source>
</reference>
<dbReference type="EMBL" id="JAFEMO010000002">
    <property type="protein sequence ID" value="KAH7575850.1"/>
    <property type="molecule type" value="Genomic_DNA"/>
</dbReference>
<evidence type="ECO:0000313" key="2">
    <source>
        <dbReference type="EMBL" id="KAH7575850.1"/>
    </source>
</evidence>
<sequence length="264" mass="29763">MDKQKRFKRLSITRILKRKQKPAALKKSASLQQVWGQFMGCLTIKEENAKQTKNKDHSVRMSSLSDFIIIYFKTTTAVATMPEEDWHTPVKSSSQNASSIENPGTNANFPVPVSEYVPDFSSPYLGLHSRRESRLGFGGWRYSEDEQLDSFYSGLGGADLPSVDKDEDEDALVLDDGQPDDHSQIGISVHQQNDTQLTENKNRFTEIEDETENCFVEIEEDTSEGDDQERQTRNTALNIKSTSTRQVNVTNSMPDFLGLKTPAT</sequence>
<accession>A0ABQ8IGT6</accession>